<keyword evidence="2" id="KW-0813">Transport</keyword>
<evidence type="ECO:0000313" key="9">
    <source>
        <dbReference type="Proteomes" id="UP000306740"/>
    </source>
</evidence>
<dbReference type="PANTHER" id="PTHR47366">
    <property type="entry name" value="TWO-ON-TWO HEMOGLOBIN-3"/>
    <property type="match status" value="1"/>
</dbReference>
<dbReference type="Pfam" id="PF01152">
    <property type="entry name" value="Bac_globin"/>
    <property type="match status" value="1"/>
</dbReference>
<name>A0A5C4MF18_9ACTN</name>
<dbReference type="CDD" id="cd14771">
    <property type="entry name" value="TrHb2_Mt-trHbO-like_O"/>
    <property type="match status" value="1"/>
</dbReference>
<evidence type="ECO:0000313" key="8">
    <source>
        <dbReference type="EMBL" id="TNC33923.1"/>
    </source>
</evidence>
<dbReference type="OrthoDB" id="9790913at2"/>
<organism evidence="8 9">
    <name type="scientific">Mumia zhuanghuii</name>
    <dbReference type="NCBI Taxonomy" id="2585211"/>
    <lineage>
        <taxon>Bacteria</taxon>
        <taxon>Bacillati</taxon>
        <taxon>Actinomycetota</taxon>
        <taxon>Actinomycetes</taxon>
        <taxon>Propionibacteriales</taxon>
        <taxon>Nocardioidaceae</taxon>
        <taxon>Mumia</taxon>
    </lineage>
</organism>
<dbReference type="InterPro" id="IPR001486">
    <property type="entry name" value="Hemoglobin_trunc"/>
</dbReference>
<sequence>MSQDQAEQQQTFYDAIGGYDTIAAIVAAFYEGVAEDPVLRPMYPEEDLGPAEERFTLFLVQYWGGPSIYSERRGHPRLRMRHAPFAVTPTAAEHWLRHFRAALDRVALPPDHDREFWAYVTHAAQFMINTPEDLG</sequence>
<dbReference type="InterPro" id="IPR044203">
    <property type="entry name" value="GlbO/GLB3-like"/>
</dbReference>
<comment type="similarity">
    <text evidence="6">Belongs to the truncated hemoglobin family. Group II subfamily.</text>
</comment>
<dbReference type="Gene3D" id="1.10.490.10">
    <property type="entry name" value="Globins"/>
    <property type="match status" value="1"/>
</dbReference>
<dbReference type="PROSITE" id="PS01213">
    <property type="entry name" value="GLOBIN_FAM_2"/>
    <property type="match status" value="1"/>
</dbReference>
<dbReference type="InterPro" id="IPR019795">
    <property type="entry name" value="Globin_bac-like_CS"/>
</dbReference>
<reference evidence="8 9" key="1">
    <citation type="submission" date="2019-05" db="EMBL/GenBank/DDBJ databases">
        <title>Mumia sp. nov., isolated from the intestinal contents of plateau pika (Ochotona curzoniae) in the Qinghai-Tibet plateau of China.</title>
        <authorList>
            <person name="Tian Z."/>
        </authorList>
    </citation>
    <scope>NUCLEOTIDE SEQUENCE [LARGE SCALE GENOMIC DNA]</scope>
    <source>
        <strain evidence="9">527</strain>
        <strain evidence="8">Z527</strain>
    </source>
</reference>
<evidence type="ECO:0000313" key="7">
    <source>
        <dbReference type="EMBL" id="TNC33699.1"/>
    </source>
</evidence>
<dbReference type="GO" id="GO:0005344">
    <property type="term" value="F:oxygen carrier activity"/>
    <property type="evidence" value="ECO:0007669"/>
    <property type="project" value="InterPro"/>
</dbReference>
<dbReference type="SUPFAM" id="SSF46458">
    <property type="entry name" value="Globin-like"/>
    <property type="match status" value="1"/>
</dbReference>
<comment type="cofactor">
    <cofactor evidence="1">
        <name>heme</name>
        <dbReference type="ChEBI" id="CHEBI:30413"/>
    </cofactor>
</comment>
<keyword evidence="3" id="KW-0349">Heme</keyword>
<evidence type="ECO:0000256" key="3">
    <source>
        <dbReference type="ARBA" id="ARBA00022617"/>
    </source>
</evidence>
<dbReference type="GO" id="GO:0020037">
    <property type="term" value="F:heme binding"/>
    <property type="evidence" value="ECO:0007669"/>
    <property type="project" value="InterPro"/>
</dbReference>
<evidence type="ECO:0000256" key="2">
    <source>
        <dbReference type="ARBA" id="ARBA00022448"/>
    </source>
</evidence>
<dbReference type="GO" id="GO:0019825">
    <property type="term" value="F:oxygen binding"/>
    <property type="evidence" value="ECO:0007669"/>
    <property type="project" value="InterPro"/>
</dbReference>
<proteinExistence type="inferred from homology"/>
<protein>
    <submittedName>
        <fullName evidence="8">Globin</fullName>
    </submittedName>
</protein>
<keyword evidence="5" id="KW-0408">Iron</keyword>
<keyword evidence="4" id="KW-0479">Metal-binding</keyword>
<evidence type="ECO:0000256" key="5">
    <source>
        <dbReference type="ARBA" id="ARBA00023004"/>
    </source>
</evidence>
<dbReference type="InterPro" id="IPR009050">
    <property type="entry name" value="Globin-like_sf"/>
</dbReference>
<accession>A0A5C4MF18</accession>
<comment type="caution">
    <text evidence="8">The sequence shown here is derived from an EMBL/GenBank/DDBJ whole genome shotgun (WGS) entry which is preliminary data.</text>
</comment>
<evidence type="ECO:0000256" key="6">
    <source>
        <dbReference type="ARBA" id="ARBA00034496"/>
    </source>
</evidence>
<dbReference type="GO" id="GO:0046872">
    <property type="term" value="F:metal ion binding"/>
    <property type="evidence" value="ECO:0007669"/>
    <property type="project" value="UniProtKB-KW"/>
</dbReference>
<dbReference type="InterPro" id="IPR012292">
    <property type="entry name" value="Globin/Proto"/>
</dbReference>
<dbReference type="AlphaFoldDB" id="A0A5C4MF18"/>
<evidence type="ECO:0000256" key="1">
    <source>
        <dbReference type="ARBA" id="ARBA00001971"/>
    </source>
</evidence>
<dbReference type="EMBL" id="VDFR01000165">
    <property type="protein sequence ID" value="TNC33923.1"/>
    <property type="molecule type" value="Genomic_DNA"/>
</dbReference>
<dbReference type="PANTHER" id="PTHR47366:SF1">
    <property type="entry name" value="TWO-ON-TWO HEMOGLOBIN-3"/>
    <property type="match status" value="1"/>
</dbReference>
<dbReference type="RefSeq" id="WP_139087545.1">
    <property type="nucleotide sequence ID" value="NZ_VDFR01000165.1"/>
</dbReference>
<dbReference type="EMBL" id="VDFR01000166">
    <property type="protein sequence ID" value="TNC33699.1"/>
    <property type="molecule type" value="Genomic_DNA"/>
</dbReference>
<evidence type="ECO:0000256" key="4">
    <source>
        <dbReference type="ARBA" id="ARBA00022723"/>
    </source>
</evidence>
<gene>
    <name evidence="8" type="ORF">FHE65_28295</name>
    <name evidence="7" type="ORF">FHE65_28545</name>
</gene>
<dbReference type="Proteomes" id="UP000306740">
    <property type="component" value="Unassembled WGS sequence"/>
</dbReference>